<evidence type="ECO:0000313" key="2">
    <source>
        <dbReference type="Proteomes" id="UP000321954"/>
    </source>
</evidence>
<reference evidence="1 2" key="1">
    <citation type="submission" date="2019-08" db="EMBL/GenBank/DDBJ databases">
        <title>Antarcticibacterium arcticum sp. nov., a bacterium isolated from marine sediment of the Canadian Beaufort Sea.</title>
        <authorList>
            <person name="Lee Y.M."/>
            <person name="Baek K."/>
            <person name="Lee D.-H."/>
            <person name="Shin S.C."/>
            <person name="Jin Y.K."/>
            <person name="Park Y."/>
        </authorList>
    </citation>
    <scope>NUCLEOTIDE SEQUENCE [LARGE SCALE GENOMIC DNA]</scope>
    <source>
        <strain evidence="1 2">PAMC 28998</strain>
    </source>
</reference>
<organism evidence="1 2">
    <name type="scientific">Antarcticibacterium arcticum</name>
    <dbReference type="NCBI Taxonomy" id="2585771"/>
    <lineage>
        <taxon>Bacteria</taxon>
        <taxon>Pseudomonadati</taxon>
        <taxon>Bacteroidota</taxon>
        <taxon>Flavobacteriia</taxon>
        <taxon>Flavobacteriales</taxon>
        <taxon>Flavobacteriaceae</taxon>
        <taxon>Antarcticibacterium</taxon>
    </lineage>
</organism>
<keyword evidence="2" id="KW-1185">Reference proteome</keyword>
<dbReference type="InterPro" id="IPR045444">
    <property type="entry name" value="DUF6503"/>
</dbReference>
<dbReference type="Proteomes" id="UP000321954">
    <property type="component" value="Chromosome"/>
</dbReference>
<dbReference type="KEGG" id="anp:FK178_01125"/>
<dbReference type="AlphaFoldDB" id="A0A5B8YF94"/>
<evidence type="ECO:0000313" key="1">
    <source>
        <dbReference type="EMBL" id="QED36404.1"/>
    </source>
</evidence>
<proteinExistence type="predicted"/>
<dbReference type="PROSITE" id="PS51257">
    <property type="entry name" value="PROKAR_LIPOPROTEIN"/>
    <property type="match status" value="1"/>
</dbReference>
<gene>
    <name evidence="1" type="ORF">FK178_01125</name>
</gene>
<accession>A0A5B8YF94</accession>
<dbReference type="RefSeq" id="WP_146830177.1">
    <property type="nucleotide sequence ID" value="NZ_CP042476.1"/>
</dbReference>
<dbReference type="OrthoDB" id="982433at2"/>
<dbReference type="EMBL" id="CP042476">
    <property type="protein sequence ID" value="QED36404.1"/>
    <property type="molecule type" value="Genomic_DNA"/>
</dbReference>
<sequence>MKYLIILMALILTVSCQGKKDSLTAQEIIDKTIENAGGSKYKNARIEFKFRDHMYKSSRKRGEFQLERSITDSTGKYRDVINNTGFQRFINDTLASVPDSMIVRYTSSVNSVHYFAHLPYGLNDRAVNKKLAGETVLKGEPYYKINITFQQDGGGADHHDEFMYWIHKEKFTIDYLAYKFLVNDGGIRFRAAFNPREIEGIRFVDYMNYTTSNFNTKLEDLDEMYEQGKLEMLSTIQTEVISVEVRK</sequence>
<protein>
    <submittedName>
        <fullName evidence="1">Deoxyribose-phosphate aldolase</fullName>
    </submittedName>
</protein>
<name>A0A5B8YF94_9FLAO</name>
<dbReference type="Pfam" id="PF20113">
    <property type="entry name" value="DUF6503"/>
    <property type="match status" value="1"/>
</dbReference>